<dbReference type="PANTHER" id="PTHR43344">
    <property type="entry name" value="PHOSPHOSERINE PHOSPHATASE"/>
    <property type="match status" value="1"/>
</dbReference>
<dbReference type="SUPFAM" id="SSF56784">
    <property type="entry name" value="HAD-like"/>
    <property type="match status" value="1"/>
</dbReference>
<evidence type="ECO:0000256" key="9">
    <source>
        <dbReference type="ARBA" id="ARBA00048138"/>
    </source>
</evidence>
<dbReference type="GO" id="GO:0036424">
    <property type="term" value="F:L-phosphoserine phosphatase activity"/>
    <property type="evidence" value="ECO:0007669"/>
    <property type="project" value="TreeGrafter"/>
</dbReference>
<evidence type="ECO:0000256" key="4">
    <source>
        <dbReference type="ARBA" id="ARBA00022605"/>
    </source>
</evidence>
<evidence type="ECO:0000256" key="11">
    <source>
        <dbReference type="SAM" id="MobiDB-lite"/>
    </source>
</evidence>
<dbReference type="InterPro" id="IPR050582">
    <property type="entry name" value="HAD-like_SerB"/>
</dbReference>
<comment type="catalytic activity">
    <reaction evidence="9">
        <text>O-phospho-L-serine + H2O = L-serine + phosphate</text>
        <dbReference type="Rhea" id="RHEA:21208"/>
        <dbReference type="ChEBI" id="CHEBI:15377"/>
        <dbReference type="ChEBI" id="CHEBI:33384"/>
        <dbReference type="ChEBI" id="CHEBI:43474"/>
        <dbReference type="ChEBI" id="CHEBI:57524"/>
        <dbReference type="EC" id="3.1.3.3"/>
    </reaction>
</comment>
<feature type="region of interest" description="Disordered" evidence="11">
    <location>
        <begin position="61"/>
        <end position="92"/>
    </location>
</feature>
<dbReference type="EC" id="3.1.3.3" evidence="3"/>
<reference evidence="13 14" key="1">
    <citation type="submission" date="2015-04" db="EMBL/GenBank/DDBJ databases">
        <title>Whole genome shotgun sequence of Flavihumibacter petaseus NBRC 106054.</title>
        <authorList>
            <person name="Miyazawa S."/>
            <person name="Hosoyama A."/>
            <person name="Hashimoto M."/>
            <person name="Noguchi M."/>
            <person name="Tsuchikane K."/>
            <person name="Ohji S."/>
            <person name="Yamazoe A."/>
            <person name="Ichikawa N."/>
            <person name="Kimura A."/>
            <person name="Fujita N."/>
        </authorList>
    </citation>
    <scope>NUCLEOTIDE SEQUENCE [LARGE SCALE GENOMIC DNA]</scope>
    <source>
        <strain evidence="13 14">NBRC 106054</strain>
    </source>
</reference>
<comment type="caution">
    <text evidence="13">The sequence shown here is derived from an EMBL/GenBank/DDBJ whole genome shotgun (WGS) entry which is preliminary data.</text>
</comment>
<comment type="catalytic activity">
    <reaction evidence="10">
        <text>O-phospho-D-serine + H2O = D-serine + phosphate</text>
        <dbReference type="Rhea" id="RHEA:24873"/>
        <dbReference type="ChEBI" id="CHEBI:15377"/>
        <dbReference type="ChEBI" id="CHEBI:35247"/>
        <dbReference type="ChEBI" id="CHEBI:43474"/>
        <dbReference type="ChEBI" id="CHEBI:58680"/>
        <dbReference type="EC" id="3.1.3.3"/>
    </reaction>
</comment>
<dbReference type="PANTHER" id="PTHR43344:SF2">
    <property type="entry name" value="PHOSPHOSERINE PHOSPHATASE"/>
    <property type="match status" value="1"/>
</dbReference>
<protein>
    <recommendedName>
        <fullName evidence="3">phosphoserine phosphatase</fullName>
        <ecNumber evidence="3">3.1.3.3</ecNumber>
    </recommendedName>
</protein>
<evidence type="ECO:0000256" key="10">
    <source>
        <dbReference type="ARBA" id="ARBA00048523"/>
    </source>
</evidence>
<evidence type="ECO:0000256" key="6">
    <source>
        <dbReference type="ARBA" id="ARBA00022801"/>
    </source>
</evidence>
<dbReference type="CDD" id="cd01427">
    <property type="entry name" value="HAD_like"/>
    <property type="match status" value="1"/>
</dbReference>
<proteinExistence type="predicted"/>
<evidence type="ECO:0000256" key="7">
    <source>
        <dbReference type="ARBA" id="ARBA00022842"/>
    </source>
</evidence>
<evidence type="ECO:0000256" key="5">
    <source>
        <dbReference type="ARBA" id="ARBA00022723"/>
    </source>
</evidence>
<dbReference type="Proteomes" id="UP000033121">
    <property type="component" value="Unassembled WGS sequence"/>
</dbReference>
<dbReference type="GO" id="GO:0005737">
    <property type="term" value="C:cytoplasm"/>
    <property type="evidence" value="ECO:0007669"/>
    <property type="project" value="TreeGrafter"/>
</dbReference>
<comment type="cofactor">
    <cofactor evidence="1">
        <name>Mg(2+)</name>
        <dbReference type="ChEBI" id="CHEBI:18420"/>
    </cofactor>
</comment>
<keyword evidence="8" id="KW-0718">Serine biosynthesis</keyword>
<evidence type="ECO:0000256" key="8">
    <source>
        <dbReference type="ARBA" id="ARBA00023299"/>
    </source>
</evidence>
<evidence type="ECO:0000256" key="12">
    <source>
        <dbReference type="SAM" id="Phobius"/>
    </source>
</evidence>
<keyword evidence="12" id="KW-1133">Transmembrane helix</keyword>
<dbReference type="InterPro" id="IPR023214">
    <property type="entry name" value="HAD_sf"/>
</dbReference>
<sequence length="390" mass="43650">MQGHSALYTLFWQLPSCHVIKTFAMSTQHLSDQNKRLSIALLTIILLAALTLIAGSSCKSPGEKPAAGENSAATSDTTAAARPSGDPLPSWNEGTVKKSIIDFVNSITTTGSPDFIQPPDRIATFDNDGTLWSEQPLYFQFFYALDQVKALSAKHPEWKKKQPFKAVIENNMGELMKQGEKGLLQVIAATHAGMTSDEFNTIITQWIDTAKHPIKKKLYKELIFQPMLELVRYLQANQFKTFIVSGGGIDFMRPWAETAYGIPKDQIVGSSGKSVYDYNNGNPVIRKLPEVDFIDDKAGKPVGIEKFIGRKPVIACGNSDGDLQMLQWTASNKLKNLELYVHHTDSVREWAYDRKSHIGTFDKGWDEAIAKKWLIADMKNDWKVIYPFDK</sequence>
<keyword evidence="14" id="KW-1185">Reference proteome</keyword>
<keyword evidence="12" id="KW-0472">Membrane</keyword>
<feature type="compositionally biased region" description="Low complexity" evidence="11">
    <location>
        <begin position="71"/>
        <end position="81"/>
    </location>
</feature>
<keyword evidence="7" id="KW-0460">Magnesium</keyword>
<keyword evidence="6" id="KW-0378">Hydrolase</keyword>
<dbReference type="InterPro" id="IPR036412">
    <property type="entry name" value="HAD-like_sf"/>
</dbReference>
<accession>A0A0E9MUJ4</accession>
<evidence type="ECO:0000313" key="13">
    <source>
        <dbReference type="EMBL" id="GAO41091.1"/>
    </source>
</evidence>
<dbReference type="Gene3D" id="3.40.50.1000">
    <property type="entry name" value="HAD superfamily/HAD-like"/>
    <property type="match status" value="1"/>
</dbReference>
<dbReference type="EMBL" id="BBWV01000001">
    <property type="protein sequence ID" value="GAO41091.1"/>
    <property type="molecule type" value="Genomic_DNA"/>
</dbReference>
<name>A0A0E9MUJ4_9BACT</name>
<dbReference type="Pfam" id="PF12710">
    <property type="entry name" value="HAD"/>
    <property type="match status" value="1"/>
</dbReference>
<keyword evidence="4" id="KW-0028">Amino-acid biosynthesis</keyword>
<keyword evidence="5" id="KW-0479">Metal-binding</keyword>
<evidence type="ECO:0000256" key="1">
    <source>
        <dbReference type="ARBA" id="ARBA00001946"/>
    </source>
</evidence>
<dbReference type="STRING" id="1220578.FPE01S_01_01030"/>
<dbReference type="GO" id="GO:0006564">
    <property type="term" value="P:L-serine biosynthetic process"/>
    <property type="evidence" value="ECO:0007669"/>
    <property type="project" value="UniProtKB-KW"/>
</dbReference>
<gene>
    <name evidence="13" type="ORF">FPE01S_01_01030</name>
</gene>
<feature type="transmembrane region" description="Helical" evidence="12">
    <location>
        <begin position="37"/>
        <end position="55"/>
    </location>
</feature>
<dbReference type="GO" id="GO:0000287">
    <property type="term" value="F:magnesium ion binding"/>
    <property type="evidence" value="ECO:0007669"/>
    <property type="project" value="TreeGrafter"/>
</dbReference>
<keyword evidence="12" id="KW-0812">Transmembrane</keyword>
<evidence type="ECO:0000313" key="14">
    <source>
        <dbReference type="Proteomes" id="UP000033121"/>
    </source>
</evidence>
<evidence type="ECO:0000256" key="3">
    <source>
        <dbReference type="ARBA" id="ARBA00012640"/>
    </source>
</evidence>
<comment type="pathway">
    <text evidence="2">Amino-acid biosynthesis; L-serine biosynthesis; L-serine from 3-phospho-D-glycerate: step 3/3.</text>
</comment>
<organism evidence="13 14">
    <name type="scientific">Flavihumibacter petaseus NBRC 106054</name>
    <dbReference type="NCBI Taxonomy" id="1220578"/>
    <lineage>
        <taxon>Bacteria</taxon>
        <taxon>Pseudomonadati</taxon>
        <taxon>Bacteroidota</taxon>
        <taxon>Chitinophagia</taxon>
        <taxon>Chitinophagales</taxon>
        <taxon>Chitinophagaceae</taxon>
        <taxon>Flavihumibacter</taxon>
    </lineage>
</organism>
<dbReference type="AlphaFoldDB" id="A0A0E9MUJ4"/>
<evidence type="ECO:0000256" key="2">
    <source>
        <dbReference type="ARBA" id="ARBA00005135"/>
    </source>
</evidence>